<feature type="binding site" evidence="7">
    <location>
        <position position="129"/>
    </location>
    <ligand>
        <name>a 1,2-diacyl-sn-glycero-3-phospho-(1'-sn-glycerol)</name>
        <dbReference type="ChEBI" id="CHEBI:64716"/>
    </ligand>
</feature>
<protein>
    <recommendedName>
        <fullName evidence="7">Phosphatidylglycerol--prolipoprotein diacylglyceryl transferase</fullName>
        <ecNumber evidence="7">2.5.1.145</ecNumber>
    </recommendedName>
</protein>
<evidence type="ECO:0000256" key="7">
    <source>
        <dbReference type="HAMAP-Rule" id="MF_01147"/>
    </source>
</evidence>
<comment type="pathway">
    <text evidence="7">Protein modification; lipoprotein biosynthesis (diacylglyceryl transfer).</text>
</comment>
<dbReference type="PANTHER" id="PTHR30589">
    <property type="entry name" value="PROLIPOPROTEIN DIACYLGLYCERYL TRANSFERASE"/>
    <property type="match status" value="1"/>
</dbReference>
<name>A0A1M6F2H2_BUTFI</name>
<evidence type="ECO:0000256" key="5">
    <source>
        <dbReference type="ARBA" id="ARBA00022989"/>
    </source>
</evidence>
<dbReference type="GO" id="GO:0005886">
    <property type="term" value="C:plasma membrane"/>
    <property type="evidence" value="ECO:0007669"/>
    <property type="project" value="UniProtKB-SubCell"/>
</dbReference>
<comment type="subcellular location">
    <subcellularLocation>
        <location evidence="7">Cell membrane</location>
        <topology evidence="7">Multi-pass membrane protein</topology>
    </subcellularLocation>
</comment>
<dbReference type="InterPro" id="IPR001640">
    <property type="entry name" value="Lgt"/>
</dbReference>
<dbReference type="GO" id="GO:0042158">
    <property type="term" value="P:lipoprotein biosynthetic process"/>
    <property type="evidence" value="ECO:0007669"/>
    <property type="project" value="UniProtKB-UniRule"/>
</dbReference>
<dbReference type="UniPathway" id="UPA00664"/>
<evidence type="ECO:0000313" key="8">
    <source>
        <dbReference type="EMBL" id="SHI91897.1"/>
    </source>
</evidence>
<evidence type="ECO:0000256" key="6">
    <source>
        <dbReference type="ARBA" id="ARBA00023136"/>
    </source>
</evidence>
<organism evidence="8 9">
    <name type="scientific">Butyrivibrio fibrisolvens DSM 3071</name>
    <dbReference type="NCBI Taxonomy" id="1121131"/>
    <lineage>
        <taxon>Bacteria</taxon>
        <taxon>Bacillati</taxon>
        <taxon>Bacillota</taxon>
        <taxon>Clostridia</taxon>
        <taxon>Lachnospirales</taxon>
        <taxon>Lachnospiraceae</taxon>
        <taxon>Butyrivibrio</taxon>
    </lineage>
</organism>
<evidence type="ECO:0000256" key="2">
    <source>
        <dbReference type="ARBA" id="ARBA00022475"/>
    </source>
</evidence>
<dbReference type="AlphaFoldDB" id="A0A1M6F2H2"/>
<keyword evidence="8" id="KW-0449">Lipoprotein</keyword>
<keyword evidence="4 7" id="KW-0812">Transmembrane</keyword>
<evidence type="ECO:0000256" key="3">
    <source>
        <dbReference type="ARBA" id="ARBA00022679"/>
    </source>
</evidence>
<feature type="transmembrane region" description="Helical" evidence="7">
    <location>
        <begin position="162"/>
        <end position="184"/>
    </location>
</feature>
<dbReference type="Pfam" id="PF01790">
    <property type="entry name" value="LGT"/>
    <property type="match status" value="1"/>
</dbReference>
<dbReference type="EC" id="2.5.1.145" evidence="7"/>
<comment type="catalytic activity">
    <reaction evidence="7">
        <text>L-cysteinyl-[prolipoprotein] + a 1,2-diacyl-sn-glycero-3-phospho-(1'-sn-glycerol) = an S-1,2-diacyl-sn-glyceryl-L-cysteinyl-[prolipoprotein] + sn-glycerol 1-phosphate + H(+)</text>
        <dbReference type="Rhea" id="RHEA:56712"/>
        <dbReference type="Rhea" id="RHEA-COMP:14679"/>
        <dbReference type="Rhea" id="RHEA-COMP:14680"/>
        <dbReference type="ChEBI" id="CHEBI:15378"/>
        <dbReference type="ChEBI" id="CHEBI:29950"/>
        <dbReference type="ChEBI" id="CHEBI:57685"/>
        <dbReference type="ChEBI" id="CHEBI:64716"/>
        <dbReference type="ChEBI" id="CHEBI:140658"/>
        <dbReference type="EC" id="2.5.1.145"/>
    </reaction>
</comment>
<dbReference type="PANTHER" id="PTHR30589:SF0">
    <property type="entry name" value="PHOSPHATIDYLGLYCEROL--PROLIPOPROTEIN DIACYLGLYCERYL TRANSFERASE"/>
    <property type="match status" value="1"/>
</dbReference>
<proteinExistence type="inferred from homology"/>
<keyword evidence="2 7" id="KW-1003">Cell membrane</keyword>
<dbReference type="Proteomes" id="UP000184278">
    <property type="component" value="Unassembled WGS sequence"/>
</dbReference>
<reference evidence="9" key="1">
    <citation type="submission" date="2016-11" db="EMBL/GenBank/DDBJ databases">
        <authorList>
            <person name="Varghese N."/>
            <person name="Submissions S."/>
        </authorList>
    </citation>
    <scope>NUCLEOTIDE SEQUENCE [LARGE SCALE GENOMIC DNA]</scope>
    <source>
        <strain evidence="9">DSM 3071</strain>
    </source>
</reference>
<comment type="function">
    <text evidence="7">Catalyzes the transfer of the diacylglyceryl group from phosphatidylglycerol to the sulfhydryl group of the N-terminal cysteine of a prolipoprotein, the first step in the formation of mature lipoproteins.</text>
</comment>
<dbReference type="HAMAP" id="MF_01147">
    <property type="entry name" value="Lgt"/>
    <property type="match status" value="1"/>
</dbReference>
<evidence type="ECO:0000256" key="4">
    <source>
        <dbReference type="ARBA" id="ARBA00022692"/>
    </source>
</evidence>
<dbReference type="OrthoDB" id="871140at2"/>
<dbReference type="EMBL" id="FQXK01000047">
    <property type="protein sequence ID" value="SHI91897.1"/>
    <property type="molecule type" value="Genomic_DNA"/>
</dbReference>
<comment type="similarity">
    <text evidence="1 7">Belongs to the Lgt family.</text>
</comment>
<dbReference type="NCBIfam" id="TIGR00544">
    <property type="entry name" value="lgt"/>
    <property type="match status" value="1"/>
</dbReference>
<feature type="transmembrane region" description="Helical" evidence="7">
    <location>
        <begin position="12"/>
        <end position="31"/>
    </location>
</feature>
<feature type="transmembrane region" description="Helical" evidence="7">
    <location>
        <begin position="220"/>
        <end position="241"/>
    </location>
</feature>
<feature type="transmembrane region" description="Helical" evidence="7">
    <location>
        <begin position="43"/>
        <end position="65"/>
    </location>
</feature>
<dbReference type="RefSeq" id="WP_073390149.1">
    <property type="nucleotide sequence ID" value="NZ_FQXK01000047.1"/>
</dbReference>
<feature type="transmembrane region" description="Helical" evidence="7">
    <location>
        <begin position="85"/>
        <end position="102"/>
    </location>
</feature>
<dbReference type="GeneID" id="89511055"/>
<keyword evidence="3 7" id="KW-0808">Transferase</keyword>
<accession>A0A1M6F2H2</accession>
<gene>
    <name evidence="7" type="primary">lgt</name>
    <name evidence="8" type="ORF">SAMN02745229_03835</name>
</gene>
<dbReference type="STRING" id="1121131.SAMN02745229_03835"/>
<evidence type="ECO:0000256" key="1">
    <source>
        <dbReference type="ARBA" id="ARBA00007150"/>
    </source>
</evidence>
<evidence type="ECO:0000313" key="9">
    <source>
        <dbReference type="Proteomes" id="UP000184278"/>
    </source>
</evidence>
<feature type="transmembrane region" description="Helical" evidence="7">
    <location>
        <begin position="196"/>
        <end position="214"/>
    </location>
</feature>
<keyword evidence="9" id="KW-1185">Reference proteome</keyword>
<keyword evidence="6 7" id="KW-0472">Membrane</keyword>
<dbReference type="GO" id="GO:0008961">
    <property type="term" value="F:phosphatidylglycerol-prolipoprotein diacylglyceryl transferase activity"/>
    <property type="evidence" value="ECO:0007669"/>
    <property type="project" value="UniProtKB-UniRule"/>
</dbReference>
<sequence length="267" mass="29658">MFNDIHIGPVTLHMYGLMIAIGFISALYIVLKRGKNKGLSEDTIYGIFYCAIIGGLLGCRLLFYIVEIPAIIKNPSILWNFKNGYVVYGGIIGGIVTSFIYLKKFRKEKFLPYFDVVMPAVSIAQGFGRIGCFCAGCCYGAQTTSRFHIVFTHSSFAPNGVPLIPTQLISSAGDFLIGLILILYSRKEKTAGRTSAMYLILYGIGRFGIEFLRADYRGSLGIFSTSQIISMVMVIIGIVLFTMAPKLVQEETEETKEEVKEEVKEEQ</sequence>
<keyword evidence="5 7" id="KW-1133">Transmembrane helix</keyword>